<dbReference type="EMBL" id="CM039427">
    <property type="protein sequence ID" value="KAI4353671.1"/>
    <property type="molecule type" value="Genomic_DNA"/>
</dbReference>
<evidence type="ECO:0000313" key="1">
    <source>
        <dbReference type="EMBL" id="KAI4353671.1"/>
    </source>
</evidence>
<organism evidence="1 2">
    <name type="scientific">Bauhinia variegata</name>
    <name type="common">Purple orchid tree</name>
    <name type="synonym">Phanera variegata</name>
    <dbReference type="NCBI Taxonomy" id="167791"/>
    <lineage>
        <taxon>Eukaryota</taxon>
        <taxon>Viridiplantae</taxon>
        <taxon>Streptophyta</taxon>
        <taxon>Embryophyta</taxon>
        <taxon>Tracheophyta</taxon>
        <taxon>Spermatophyta</taxon>
        <taxon>Magnoliopsida</taxon>
        <taxon>eudicotyledons</taxon>
        <taxon>Gunneridae</taxon>
        <taxon>Pentapetalae</taxon>
        <taxon>rosids</taxon>
        <taxon>fabids</taxon>
        <taxon>Fabales</taxon>
        <taxon>Fabaceae</taxon>
        <taxon>Cercidoideae</taxon>
        <taxon>Cercideae</taxon>
        <taxon>Bauhiniinae</taxon>
        <taxon>Bauhinia</taxon>
    </lineage>
</organism>
<dbReference type="Proteomes" id="UP000828941">
    <property type="component" value="Chromosome 2"/>
</dbReference>
<keyword evidence="2" id="KW-1185">Reference proteome</keyword>
<protein>
    <submittedName>
        <fullName evidence="1">Uncharacterized protein</fullName>
    </submittedName>
</protein>
<accession>A0ACB9Q1E4</accession>
<sequence length="166" mass="18889">MNLIHYEDENSRYLALASAEKDLCMLACWVEDPDSDSFKRHLARVADYLWVAEDGMTLQGRHGGVSAWEPPTSPSRLQSRHWLYLGNLSRSIGKKEIENFIKNTCQFIEHTQTSDRSWLGFWGVCYIYGTWFALNGLAAAGKNYSNCLAMRRGVDFLLSKQNEDGG</sequence>
<reference evidence="1 2" key="1">
    <citation type="journal article" date="2022" name="DNA Res.">
        <title>Chromosomal-level genome assembly of the orchid tree Bauhinia variegata (Leguminosae; Cercidoideae) supports the allotetraploid origin hypothesis of Bauhinia.</title>
        <authorList>
            <person name="Zhong Y."/>
            <person name="Chen Y."/>
            <person name="Zheng D."/>
            <person name="Pang J."/>
            <person name="Liu Y."/>
            <person name="Luo S."/>
            <person name="Meng S."/>
            <person name="Qian L."/>
            <person name="Wei D."/>
            <person name="Dai S."/>
            <person name="Zhou R."/>
        </authorList>
    </citation>
    <scope>NUCLEOTIDE SEQUENCE [LARGE SCALE GENOMIC DNA]</scope>
    <source>
        <strain evidence="1">BV-YZ2020</strain>
    </source>
</reference>
<proteinExistence type="predicted"/>
<name>A0ACB9Q1E4_BAUVA</name>
<evidence type="ECO:0000313" key="2">
    <source>
        <dbReference type="Proteomes" id="UP000828941"/>
    </source>
</evidence>
<gene>
    <name evidence="1" type="ORF">L6164_002603</name>
</gene>
<comment type="caution">
    <text evidence="1">The sequence shown here is derived from an EMBL/GenBank/DDBJ whole genome shotgun (WGS) entry which is preliminary data.</text>
</comment>